<dbReference type="Proteomes" id="UP000297239">
    <property type="component" value="Unassembled WGS sequence"/>
</dbReference>
<evidence type="ECO:0000313" key="1">
    <source>
        <dbReference type="EMBL" id="TGK71504.1"/>
    </source>
</evidence>
<dbReference type="RefSeq" id="WP_135681193.1">
    <property type="nucleotide sequence ID" value="NZ_RQFF01000017.1"/>
</dbReference>
<proteinExistence type="predicted"/>
<name>A0A6N4QDH4_9LEPT</name>
<organism evidence="1 2">
    <name type="scientific">Leptospira kanakyensis</name>
    <dbReference type="NCBI Taxonomy" id="2484968"/>
    <lineage>
        <taxon>Bacteria</taxon>
        <taxon>Pseudomonadati</taxon>
        <taxon>Spirochaetota</taxon>
        <taxon>Spirochaetia</taxon>
        <taxon>Leptospirales</taxon>
        <taxon>Leptospiraceae</taxon>
        <taxon>Leptospira</taxon>
    </lineage>
</organism>
<reference evidence="1" key="1">
    <citation type="journal article" date="2019" name="PLoS Negl. Trop. Dis.">
        <title>Revisiting the worldwide diversity of Leptospira species in the environment.</title>
        <authorList>
            <person name="Vincent A.T."/>
            <person name="Schiettekatte O."/>
            <person name="Bourhy P."/>
            <person name="Veyrier F.J."/>
            <person name="Picardeau M."/>
        </authorList>
    </citation>
    <scope>NUCLEOTIDE SEQUENCE [LARGE SCALE GENOMIC DNA]</scope>
    <source>
        <strain evidence="1">201800293</strain>
    </source>
</reference>
<protein>
    <recommendedName>
        <fullName evidence="3">HEAT repeat domain-containing protein</fullName>
    </recommendedName>
</protein>
<accession>A0A6N4QDH4</accession>
<dbReference type="OrthoDB" id="9776303at2"/>
<evidence type="ECO:0008006" key="3">
    <source>
        <dbReference type="Google" id="ProtNLM"/>
    </source>
</evidence>
<keyword evidence="2" id="KW-1185">Reference proteome</keyword>
<dbReference type="AlphaFoldDB" id="A0A6N4QDH4"/>
<comment type="caution">
    <text evidence="1">The sequence shown here is derived from an EMBL/GenBank/DDBJ whole genome shotgun (WGS) entry which is preliminary data.</text>
</comment>
<evidence type="ECO:0000313" key="2">
    <source>
        <dbReference type="Proteomes" id="UP000297239"/>
    </source>
</evidence>
<gene>
    <name evidence="1" type="ORF">EHQ18_08255</name>
</gene>
<sequence length="455" mass="54766">MRIIKYFKERKARRIYLKQYLEDFNLKNILNNPEFRSNISFKDLAFTDHKDSKKLVYLGLSSYSGYEREKYLNYVGQIFSQEDFPFVLLRTFDWVKKIRFLAIKLLISKFDTIKIETLKLNSKLIINAFNRNNDDENWIRLKIKILNTLIDDFLRDKNNYKNESPVYRRLIYLELIDRNYANLEWVIRKDTDCYNRSLIFLPIFKEYVKSNIPSLIKDNCVKIRINVFDLFLRESSPEFQFYFEAALLDDNSSIRSKANYYAKKYTNFDTRSFYIERISSFSKLINCLSEFPDERDEYLFEQGLDSTNKKIVKSSLLALKKIGTLQKFKVKIIKILLNNFNLILRLEIHKIFTLEELLMLREKFEKENKIQLFFELIKSKSYWVMLDLILELIIFSQSEKFIPILLDQIRHSSRIFEKLDPILKNNILEKIEQLKSLELSNQNITTSLLFMIKYT</sequence>
<dbReference type="EMBL" id="RQFF01000017">
    <property type="protein sequence ID" value="TGK71504.1"/>
    <property type="molecule type" value="Genomic_DNA"/>
</dbReference>